<feature type="non-terminal residue" evidence="1">
    <location>
        <position position="1"/>
    </location>
</feature>
<organism evidence="1 2">
    <name type="scientific">Gigaspora margarita</name>
    <dbReference type="NCBI Taxonomy" id="4874"/>
    <lineage>
        <taxon>Eukaryota</taxon>
        <taxon>Fungi</taxon>
        <taxon>Fungi incertae sedis</taxon>
        <taxon>Mucoromycota</taxon>
        <taxon>Glomeromycotina</taxon>
        <taxon>Glomeromycetes</taxon>
        <taxon>Diversisporales</taxon>
        <taxon>Gigasporaceae</taxon>
        <taxon>Gigaspora</taxon>
    </lineage>
</organism>
<evidence type="ECO:0000313" key="2">
    <source>
        <dbReference type="Proteomes" id="UP000789901"/>
    </source>
</evidence>
<reference evidence="1 2" key="1">
    <citation type="submission" date="2021-06" db="EMBL/GenBank/DDBJ databases">
        <authorList>
            <person name="Kallberg Y."/>
            <person name="Tangrot J."/>
            <person name="Rosling A."/>
        </authorList>
    </citation>
    <scope>NUCLEOTIDE SEQUENCE [LARGE SCALE GENOMIC DNA]</scope>
    <source>
        <strain evidence="1 2">120-4 pot B 10/14</strain>
    </source>
</reference>
<dbReference type="PANTHER" id="PTHR46880:SF5">
    <property type="entry name" value="DUF4371 DOMAIN-CONTAINING PROTEIN"/>
    <property type="match status" value="1"/>
</dbReference>
<protein>
    <submittedName>
        <fullName evidence="1">679_t:CDS:1</fullName>
    </submittedName>
</protein>
<keyword evidence="2" id="KW-1185">Reference proteome</keyword>
<accession>A0ABN7UWK8</accession>
<name>A0ABN7UWK8_GIGMA</name>
<dbReference type="SUPFAM" id="SSF53098">
    <property type="entry name" value="Ribonuclease H-like"/>
    <property type="match status" value="1"/>
</dbReference>
<dbReference type="Proteomes" id="UP000789901">
    <property type="component" value="Unassembled WGS sequence"/>
</dbReference>
<comment type="caution">
    <text evidence="1">The sequence shown here is derived from an EMBL/GenBank/DDBJ whole genome shotgun (WGS) entry which is preliminary data.</text>
</comment>
<dbReference type="PANTHER" id="PTHR46880">
    <property type="entry name" value="RAS-ASSOCIATING DOMAIN-CONTAINING PROTEIN"/>
    <property type="match status" value="1"/>
</dbReference>
<evidence type="ECO:0000313" key="1">
    <source>
        <dbReference type="EMBL" id="CAG8691472.1"/>
    </source>
</evidence>
<dbReference type="EMBL" id="CAJVQB010006781">
    <property type="protein sequence ID" value="CAG8691472.1"/>
    <property type="molecule type" value="Genomic_DNA"/>
</dbReference>
<gene>
    <name evidence="1" type="ORF">GMARGA_LOCUS11546</name>
</gene>
<proteinExistence type="predicted"/>
<dbReference type="InterPro" id="IPR012337">
    <property type="entry name" value="RNaseH-like_sf"/>
</dbReference>
<sequence length="496" mass="57533">LREDSNNYIDDESSRTDEDINNPCQLNKNNNFTKGCKYFKKQYLDRHVNINDHWIVCATRMQSQVNLHSSFAIQAGTDQIKVMRNIRNLYFLIEHNLSTNIFEDLCKLSEIQHHEEQNQFEYSNKTLNIFDNNQLTDNNERAPYGSYQNNVLVREFIESIGRVIEQEIFQELHDTGGWSLMIDESNTISNEKTLAIVSKHSIVLANPIYQFLGLILLPDNTANTIVAEMNQFFQAKNILYDDLMHICMDGTSTMTGIHVGVATQLKKKNPFILEHHYISHKLALAAKDAAKKVEEFKPYEKIVHSIYSYFSRSPEHMMHLRMIEENIGNLHLTVLNIIETHLCENIVAEALYNSINENFIITTKFFADILGTLRINLHKYMNDNDIIAEELPVIVTKFACAAIESLEKRFSNQIQIDAFHIFDPRTLPIENSNFQKYGKDEIETLGNFYSENKNISGNLFLAILNSENLTHEWPLRGDAFFLTFLLLMRFILKQQS</sequence>